<dbReference type="KEGG" id="vdi:Vdis_0401"/>
<keyword evidence="1" id="KW-0812">Transmembrane</keyword>
<dbReference type="AlphaFoldDB" id="E1QU05"/>
<dbReference type="Proteomes" id="UP000006681">
    <property type="component" value="Chromosome"/>
</dbReference>
<keyword evidence="1" id="KW-1133">Transmembrane helix</keyword>
<protein>
    <submittedName>
        <fullName evidence="2">Conserved repeat domain protein</fullName>
    </submittedName>
</protein>
<reference evidence="3" key="2">
    <citation type="journal article" date="2010" name="Stand. Genomic Sci.">
        <title>Complete genome sequence of Vulcanisaeta distributa type strain (IC-017T).</title>
        <authorList>
            <person name="Mavromatis K."/>
            <person name="Sikorski J."/>
            <person name="Pabst E."/>
            <person name="Teshima H."/>
            <person name="Lapidus A."/>
            <person name="Lucas S."/>
            <person name="Nolan M."/>
            <person name="Glavina Del Rio T."/>
            <person name="Cheng J."/>
            <person name="Bruce D."/>
            <person name="Goodwin L."/>
            <person name="Pitluck S."/>
            <person name="Liolios K."/>
            <person name="Ivanova N."/>
            <person name="Mikhailova N."/>
            <person name="Pati A."/>
            <person name="Chen A."/>
            <person name="Palaniappan K."/>
            <person name="Land M."/>
            <person name="Hauser L."/>
            <person name="Chang Y."/>
            <person name="Jeffries C."/>
            <person name="Rohde M."/>
            <person name="Spring S."/>
            <person name="Goker M."/>
            <person name="Wirth R."/>
            <person name="Woyke T."/>
            <person name="Bristow J."/>
            <person name="Eisen J."/>
            <person name="Markowitz V."/>
            <person name="Hugenholtz P."/>
            <person name="Klenk H."/>
            <person name="Kyrpides N."/>
        </authorList>
    </citation>
    <scope>NUCLEOTIDE SEQUENCE [LARGE SCALE GENOMIC DNA]</scope>
    <source>
        <strain evidence="3">DSM 14429 / JCM 11212 / NBRC 100878 / IC-017</strain>
    </source>
</reference>
<accession>E1QU05</accession>
<name>E1QU05_VULDI</name>
<dbReference type="PANTHER" id="PTHR35902:SF6">
    <property type="entry name" value="CONSERVED WITHIN P. AEROPHILUM"/>
    <property type="match status" value="1"/>
</dbReference>
<feature type="transmembrane region" description="Helical" evidence="1">
    <location>
        <begin position="512"/>
        <end position="535"/>
    </location>
</feature>
<organism evidence="2 3">
    <name type="scientific">Vulcanisaeta distributa (strain DSM 14429 / JCM 11212 / NBRC 100878 / IC-017)</name>
    <dbReference type="NCBI Taxonomy" id="572478"/>
    <lineage>
        <taxon>Archaea</taxon>
        <taxon>Thermoproteota</taxon>
        <taxon>Thermoprotei</taxon>
        <taxon>Thermoproteales</taxon>
        <taxon>Thermoproteaceae</taxon>
        <taxon>Vulcanisaeta</taxon>
    </lineage>
</organism>
<evidence type="ECO:0000313" key="2">
    <source>
        <dbReference type="EMBL" id="ADN49802.1"/>
    </source>
</evidence>
<evidence type="ECO:0000313" key="3">
    <source>
        <dbReference type="Proteomes" id="UP000006681"/>
    </source>
</evidence>
<keyword evidence="1" id="KW-0472">Membrane</keyword>
<proteinExistence type="predicted"/>
<dbReference type="GeneID" id="9751319"/>
<gene>
    <name evidence="2" type="ordered locus">Vdis_0401</name>
</gene>
<reference evidence="2 3" key="1">
    <citation type="journal article" date="2010" name="Stand. Genomic Sci.">
        <title>Complete genome sequence of Vulcanisaeta distributa type strain (IC-017).</title>
        <authorList>
            <person name="Mavromatis K."/>
            <person name="Sikorski J."/>
            <person name="Pabst E."/>
            <person name="Teshima H."/>
            <person name="Lapidus A."/>
            <person name="Lucas S."/>
            <person name="Nolan M."/>
            <person name="Glavina Del Rio T."/>
            <person name="Cheng J.F."/>
            <person name="Bruce D."/>
            <person name="Goodwin L."/>
            <person name="Pitluck S."/>
            <person name="Liolios K."/>
            <person name="Ivanova N."/>
            <person name="Mikhailova N."/>
            <person name="Pati A."/>
            <person name="Chen A."/>
            <person name="Palaniappan K."/>
            <person name="Land M."/>
            <person name="Hauser L."/>
            <person name="Chang Y.J."/>
            <person name="Jeffries C.D."/>
            <person name="Rohde M."/>
            <person name="Spring S."/>
            <person name="Goker M."/>
            <person name="Wirth R."/>
            <person name="Woyke T."/>
            <person name="Bristow J."/>
            <person name="Eisen J.A."/>
            <person name="Markowitz V."/>
            <person name="Hugenholtz P."/>
            <person name="Klenk H.P."/>
            <person name="Kyrpides N.C."/>
        </authorList>
    </citation>
    <scope>NUCLEOTIDE SEQUENCE [LARGE SCALE GENOMIC DNA]</scope>
    <source>
        <strain evidence="3">DSM 14429 / JCM 11212 / NBRC 100878 / IC-017</strain>
    </source>
</reference>
<dbReference type="HOGENOM" id="CLU_501195_0_0_2"/>
<dbReference type="eggNOG" id="arCOG02090">
    <property type="taxonomic scope" value="Archaea"/>
</dbReference>
<dbReference type="STRING" id="572478.Vdis_0401"/>
<dbReference type="EMBL" id="CP002100">
    <property type="protein sequence ID" value="ADN49802.1"/>
    <property type="molecule type" value="Genomic_DNA"/>
</dbReference>
<evidence type="ECO:0000256" key="1">
    <source>
        <dbReference type="SAM" id="Phobius"/>
    </source>
</evidence>
<dbReference type="PANTHER" id="PTHR35902">
    <property type="entry name" value="S-LAYER DOMAIN-LIKE PROTEIN-RELATED"/>
    <property type="match status" value="1"/>
</dbReference>
<dbReference type="RefSeq" id="WP_013335527.1">
    <property type="nucleotide sequence ID" value="NC_014537.1"/>
</dbReference>
<sequence length="543" mass="57461">MSKMITNRHILVITMAVLALLALIPLAQAQQYSNTAPPFSIVSISSTPSPTITGISKVSITLIYTGGYYLYNTEFSLTPCSGAVVSQNPVFIGWLNPGQEVTVTYLINSTLPINCQSTLTISWGAEYETSPRAQVTTYIQVAGSGSMNINFPLVVYGSPIITAYTKTQYLVSNLVNPVELVISNNGSGPIYDLQANVGIEGATLAAGSNTLIIGTLNPGSNYTTTLYVLPTGSGPVTMTIGYSGLDQNGNVVSGSISISMGVTTVSSSQVIVYPVNSSLSIGSGRLVIGIRNVNPVTIYNVTLVIASTQGLSLAGSTAYDIAEIPPGSTDYVYVPVAVPITSSSASITYSLTYQYAGGYPGSIQGAMTLSVLNQPSILVTGYQVAPTPLTIGETGSVSLNFVNTGPVPAYNLNITAIPGPGIKIISQSSTYMGTLNSQQLSAVAFSFSVTRVMNTTITFQIQYTDQFGQQHVQYYTVPITVVRNATLFIQSSSQVGQQGTVINYYRFHRTNYFTYVIIALAVVAVAIIITVVLLLRRRHGGST</sequence>
<keyword evidence="3" id="KW-1185">Reference proteome</keyword>